<sequence length="170" mass="20339">MSGVKEQKVSQTSEPENEKSVDQSIDGTIVPELAAQLASIGITIVSKPSEEEFEKAKLFLIRKFRITRYGRHIIMTYEPYLRCLMRKESNDWIHHLKFCNMFYRYVIQMLCHYYYIGYKLHTDQKEITVFYSPHQQLRKSVSEMLQDVLEIEYERAKEYYLEMPPEVINH</sequence>
<protein>
    <submittedName>
        <fullName evidence="2">Uncharacterized protein</fullName>
    </submittedName>
</protein>
<evidence type="ECO:0000256" key="1">
    <source>
        <dbReference type="SAM" id="MobiDB-lite"/>
    </source>
</evidence>
<evidence type="ECO:0000313" key="2">
    <source>
        <dbReference type="EMBL" id="KII65991.1"/>
    </source>
</evidence>
<reference evidence="2 3" key="1">
    <citation type="journal article" date="2014" name="Genome Biol. Evol.">
        <title>The genome of the myxosporean Thelohanellus kitauei shows adaptations to nutrient acquisition within its fish host.</title>
        <authorList>
            <person name="Yang Y."/>
            <person name="Xiong J."/>
            <person name="Zhou Z."/>
            <person name="Huo F."/>
            <person name="Miao W."/>
            <person name="Ran C."/>
            <person name="Liu Y."/>
            <person name="Zhang J."/>
            <person name="Feng J."/>
            <person name="Wang M."/>
            <person name="Wang M."/>
            <person name="Wang L."/>
            <person name="Yao B."/>
        </authorList>
    </citation>
    <scope>NUCLEOTIDE SEQUENCE [LARGE SCALE GENOMIC DNA]</scope>
    <source>
        <strain evidence="2">Wuqing</strain>
    </source>
</reference>
<accession>A0A0C2MFN8</accession>
<dbReference type="Proteomes" id="UP000031668">
    <property type="component" value="Unassembled WGS sequence"/>
</dbReference>
<proteinExistence type="predicted"/>
<evidence type="ECO:0000313" key="3">
    <source>
        <dbReference type="Proteomes" id="UP000031668"/>
    </source>
</evidence>
<organism evidence="2 3">
    <name type="scientific">Thelohanellus kitauei</name>
    <name type="common">Myxosporean</name>
    <dbReference type="NCBI Taxonomy" id="669202"/>
    <lineage>
        <taxon>Eukaryota</taxon>
        <taxon>Metazoa</taxon>
        <taxon>Cnidaria</taxon>
        <taxon>Myxozoa</taxon>
        <taxon>Myxosporea</taxon>
        <taxon>Bivalvulida</taxon>
        <taxon>Platysporina</taxon>
        <taxon>Myxobolidae</taxon>
        <taxon>Thelohanellus</taxon>
    </lineage>
</organism>
<comment type="caution">
    <text evidence="2">The sequence shown here is derived from an EMBL/GenBank/DDBJ whole genome shotgun (WGS) entry which is preliminary data.</text>
</comment>
<dbReference type="AlphaFoldDB" id="A0A0C2MFN8"/>
<dbReference type="EMBL" id="JWZT01003647">
    <property type="protein sequence ID" value="KII65991.1"/>
    <property type="molecule type" value="Genomic_DNA"/>
</dbReference>
<keyword evidence="3" id="KW-1185">Reference proteome</keyword>
<feature type="region of interest" description="Disordered" evidence="1">
    <location>
        <begin position="1"/>
        <end position="23"/>
    </location>
</feature>
<name>A0A0C2MFN8_THEKT</name>
<gene>
    <name evidence="2" type="ORF">RF11_15805</name>
</gene>